<keyword evidence="3 12" id="KW-0436">Ligase</keyword>
<evidence type="ECO:0000313" key="13">
    <source>
        <dbReference type="Proteomes" id="UP001597393"/>
    </source>
</evidence>
<comment type="catalytic activity">
    <reaction evidence="10">
        <text>L-aspartate + L-glutamine + ATP + H2O = L-asparagine + L-glutamate + AMP + diphosphate + H(+)</text>
        <dbReference type="Rhea" id="RHEA:12228"/>
        <dbReference type="ChEBI" id="CHEBI:15377"/>
        <dbReference type="ChEBI" id="CHEBI:15378"/>
        <dbReference type="ChEBI" id="CHEBI:29985"/>
        <dbReference type="ChEBI" id="CHEBI:29991"/>
        <dbReference type="ChEBI" id="CHEBI:30616"/>
        <dbReference type="ChEBI" id="CHEBI:33019"/>
        <dbReference type="ChEBI" id="CHEBI:58048"/>
        <dbReference type="ChEBI" id="CHEBI:58359"/>
        <dbReference type="ChEBI" id="CHEBI:456215"/>
        <dbReference type="EC" id="6.3.5.4"/>
    </reaction>
</comment>
<evidence type="ECO:0000256" key="3">
    <source>
        <dbReference type="ARBA" id="ARBA00022598"/>
    </source>
</evidence>
<dbReference type="Gene3D" id="3.40.50.620">
    <property type="entry name" value="HUPs"/>
    <property type="match status" value="1"/>
</dbReference>
<feature type="domain" description="Glutamine amidotransferase type-2" evidence="11">
    <location>
        <begin position="2"/>
        <end position="185"/>
    </location>
</feature>
<keyword evidence="5" id="KW-0547">Nucleotide-binding</keyword>
<reference evidence="13" key="1">
    <citation type="journal article" date="2019" name="Int. J. Syst. Evol. Microbiol.">
        <title>The Global Catalogue of Microorganisms (GCM) 10K type strain sequencing project: providing services to taxonomists for standard genome sequencing and annotation.</title>
        <authorList>
            <consortium name="The Broad Institute Genomics Platform"/>
            <consortium name="The Broad Institute Genome Sequencing Center for Infectious Disease"/>
            <person name="Wu L."/>
            <person name="Ma J."/>
        </authorList>
    </citation>
    <scope>NUCLEOTIDE SEQUENCE [LARGE SCALE GENOMIC DNA]</scope>
    <source>
        <strain evidence="13">KCTC 42248</strain>
    </source>
</reference>
<dbReference type="Proteomes" id="UP001597393">
    <property type="component" value="Unassembled WGS sequence"/>
</dbReference>
<evidence type="ECO:0000256" key="7">
    <source>
        <dbReference type="ARBA" id="ARBA00022888"/>
    </source>
</evidence>
<comment type="caution">
    <text evidence="12">The sequence shown here is derived from an EMBL/GenBank/DDBJ whole genome shotgun (WGS) entry which is preliminary data.</text>
</comment>
<dbReference type="Pfam" id="PF13537">
    <property type="entry name" value="GATase_7"/>
    <property type="match status" value="1"/>
</dbReference>
<evidence type="ECO:0000256" key="1">
    <source>
        <dbReference type="ARBA" id="ARBA00005752"/>
    </source>
</evidence>
<keyword evidence="4" id="KW-0028">Amino-acid biosynthesis</keyword>
<proteinExistence type="inferred from homology"/>
<dbReference type="InterPro" id="IPR017932">
    <property type="entry name" value="GATase_2_dom"/>
</dbReference>
<dbReference type="PROSITE" id="PS51278">
    <property type="entry name" value="GATASE_TYPE_2"/>
    <property type="match status" value="1"/>
</dbReference>
<keyword evidence="13" id="KW-1185">Reference proteome</keyword>
<evidence type="ECO:0000256" key="10">
    <source>
        <dbReference type="ARBA" id="ARBA00048741"/>
    </source>
</evidence>
<dbReference type="Gene3D" id="3.60.20.10">
    <property type="entry name" value="Glutamine Phosphoribosylpyrophosphate, subunit 1, domain 1"/>
    <property type="match status" value="1"/>
</dbReference>
<dbReference type="CDD" id="cd01991">
    <property type="entry name" value="Asn_synthase_B_C"/>
    <property type="match status" value="1"/>
</dbReference>
<evidence type="ECO:0000256" key="4">
    <source>
        <dbReference type="ARBA" id="ARBA00022605"/>
    </source>
</evidence>
<dbReference type="PANTHER" id="PTHR11772:SF2">
    <property type="entry name" value="ASPARAGINE SYNTHETASE [GLUTAMINE-HYDROLYZING]"/>
    <property type="match status" value="1"/>
</dbReference>
<dbReference type="EMBL" id="JBHUMA010000006">
    <property type="protein sequence ID" value="MFD2599812.1"/>
    <property type="molecule type" value="Genomic_DNA"/>
</dbReference>
<dbReference type="GO" id="GO:0004066">
    <property type="term" value="F:asparagine synthase (glutamine-hydrolyzing) activity"/>
    <property type="evidence" value="ECO:0007669"/>
    <property type="project" value="UniProtKB-EC"/>
</dbReference>
<evidence type="ECO:0000256" key="5">
    <source>
        <dbReference type="ARBA" id="ARBA00022741"/>
    </source>
</evidence>
<dbReference type="EC" id="6.3.5.4" evidence="2"/>
<dbReference type="SUPFAM" id="SSF56235">
    <property type="entry name" value="N-terminal nucleophile aminohydrolases (Ntn hydrolases)"/>
    <property type="match status" value="1"/>
</dbReference>
<dbReference type="NCBIfam" id="TIGR01536">
    <property type="entry name" value="asn_synth_AEB"/>
    <property type="match status" value="1"/>
</dbReference>
<accession>A0ABW5NPN9</accession>
<dbReference type="InterPro" id="IPR006426">
    <property type="entry name" value="Asn_synth_AEB"/>
</dbReference>
<protein>
    <recommendedName>
        <fullName evidence="2">asparagine synthase (glutamine-hydrolyzing)</fullName>
        <ecNumber evidence="2">6.3.5.4</ecNumber>
    </recommendedName>
</protein>
<dbReference type="InterPro" id="IPR033738">
    <property type="entry name" value="AsnB_N"/>
</dbReference>
<keyword evidence="8" id="KW-0315">Glutamine amidotransferase</keyword>
<evidence type="ECO:0000313" key="12">
    <source>
        <dbReference type="EMBL" id="MFD2599812.1"/>
    </source>
</evidence>
<dbReference type="InterPro" id="IPR029055">
    <property type="entry name" value="Ntn_hydrolases_N"/>
</dbReference>
<evidence type="ECO:0000256" key="9">
    <source>
        <dbReference type="ARBA" id="ARBA00029440"/>
    </source>
</evidence>
<dbReference type="PANTHER" id="PTHR11772">
    <property type="entry name" value="ASPARAGINE SYNTHETASE"/>
    <property type="match status" value="1"/>
</dbReference>
<dbReference type="InterPro" id="IPR014729">
    <property type="entry name" value="Rossmann-like_a/b/a_fold"/>
</dbReference>
<dbReference type="NCBIfam" id="NF006949">
    <property type="entry name" value="PRK09431.1"/>
    <property type="match status" value="1"/>
</dbReference>
<dbReference type="InterPro" id="IPR050795">
    <property type="entry name" value="Asn_Synthetase"/>
</dbReference>
<comment type="pathway">
    <text evidence="9">Amino-acid biosynthesis.</text>
</comment>
<dbReference type="CDD" id="cd00712">
    <property type="entry name" value="AsnB"/>
    <property type="match status" value="1"/>
</dbReference>
<dbReference type="PIRSF" id="PIRSF001589">
    <property type="entry name" value="Asn_synthetase_glu-h"/>
    <property type="match status" value="1"/>
</dbReference>
<evidence type="ECO:0000256" key="6">
    <source>
        <dbReference type="ARBA" id="ARBA00022840"/>
    </source>
</evidence>
<dbReference type="Pfam" id="PF00733">
    <property type="entry name" value="Asn_synthase"/>
    <property type="match status" value="1"/>
</dbReference>
<keyword evidence="7" id="KW-0061">Asparagine biosynthesis</keyword>
<evidence type="ECO:0000256" key="2">
    <source>
        <dbReference type="ARBA" id="ARBA00012737"/>
    </source>
</evidence>
<organism evidence="12 13">
    <name type="scientific">Sphingobacterium corticis</name>
    <dbReference type="NCBI Taxonomy" id="1812823"/>
    <lineage>
        <taxon>Bacteria</taxon>
        <taxon>Pseudomonadati</taxon>
        <taxon>Bacteroidota</taxon>
        <taxon>Sphingobacteriia</taxon>
        <taxon>Sphingobacteriales</taxon>
        <taxon>Sphingobacteriaceae</taxon>
        <taxon>Sphingobacterium</taxon>
    </lineage>
</organism>
<evidence type="ECO:0000259" key="11">
    <source>
        <dbReference type="PROSITE" id="PS51278"/>
    </source>
</evidence>
<gene>
    <name evidence="12" type="primary">asnB</name>
    <name evidence="12" type="ORF">ACFSQ3_12705</name>
</gene>
<dbReference type="SUPFAM" id="SSF52402">
    <property type="entry name" value="Adenine nucleotide alpha hydrolases-like"/>
    <property type="match status" value="1"/>
</dbReference>
<keyword evidence="6" id="KW-0067">ATP-binding</keyword>
<sequence length="562" mass="62935">MCGIIGAFDIKKPEDVLRPQVLEMSKRIRHRGPDWSGIFSAPNALLAHERLAIVDPQSGSQPLYSEDGQVVLAVNGEIYNHRELRETLPNYPFATQSDSEVILALYLQHGASFLNDLNGIFGFALYDARNDSYLIARDHMGIIPLYYGYDEDQQLFVASELKALEGFCTRIEQFPPGHYIYSAEGAEPKRWYSNDWESYGTVAENDTDIDKLKQALEDAVHRQLMSDVPYGVLLSGGLDSSVIAAITKKYASKRVESGDAEEAWYPRLHSFAVGLKGAPDLIAAKKAADHIGTIHHEINFTIQEGLDAVRDVIYHLETYDVTTVRASTPMYLLARVIKSMGIKMVLSGEGSDELFGGYLYFHKAPNAQEFHEETVRKLKKLYLYDCLRANKSLAAWGVEGRVPFLDKEFIDVAMTINPEDKMIKDGRMEKWVVRKAFEDYLPESIAWRQKEQFSDGVGYSWIDTLKAQAEERVSDEAFASAASRFPVNTPKNKEEFYYRSIFESHFPSDAAASTVPSVKSVACSTPEALAWDASFQNVNDPSGRAVANVHNDSYSKAPAQAV</sequence>
<evidence type="ECO:0000256" key="8">
    <source>
        <dbReference type="ARBA" id="ARBA00022962"/>
    </source>
</evidence>
<name>A0ABW5NPN9_9SPHI</name>
<dbReference type="RefSeq" id="WP_380869936.1">
    <property type="nucleotide sequence ID" value="NZ_JBHUMA010000006.1"/>
</dbReference>
<dbReference type="InterPro" id="IPR001962">
    <property type="entry name" value="Asn_synthase"/>
</dbReference>
<comment type="similarity">
    <text evidence="1">Belongs to the asparagine synthetase family.</text>
</comment>